<keyword evidence="2 4" id="KW-0479">Metal-binding</keyword>
<evidence type="ECO:0000256" key="1">
    <source>
        <dbReference type="ARBA" id="ARBA00022617"/>
    </source>
</evidence>
<keyword evidence="3 4" id="KW-0408">Iron</keyword>
<protein>
    <submittedName>
        <fullName evidence="7">Cytochrome c</fullName>
    </submittedName>
</protein>
<gene>
    <name evidence="7" type="ORF">LZC95_03030</name>
</gene>
<reference evidence="7 8" key="1">
    <citation type="submission" date="2021-12" db="EMBL/GenBank/DDBJ databases">
        <title>Discovery of the Pendulisporaceae a myxobacterial family with distinct sporulation behavior and unique specialized metabolism.</title>
        <authorList>
            <person name="Garcia R."/>
            <person name="Popoff A."/>
            <person name="Bader C.D."/>
            <person name="Loehr J."/>
            <person name="Walesch S."/>
            <person name="Walt C."/>
            <person name="Boldt J."/>
            <person name="Bunk B."/>
            <person name="Haeckl F.J.F.P.J."/>
            <person name="Gunesch A.P."/>
            <person name="Birkelbach J."/>
            <person name="Nuebel U."/>
            <person name="Pietschmann T."/>
            <person name="Bach T."/>
            <person name="Mueller R."/>
        </authorList>
    </citation>
    <scope>NUCLEOTIDE SEQUENCE [LARGE SCALE GENOMIC DNA]</scope>
    <source>
        <strain evidence="7 8">MSr12523</strain>
    </source>
</reference>
<evidence type="ECO:0000256" key="2">
    <source>
        <dbReference type="ARBA" id="ARBA00022723"/>
    </source>
</evidence>
<evidence type="ECO:0000313" key="8">
    <source>
        <dbReference type="Proteomes" id="UP001379533"/>
    </source>
</evidence>
<dbReference type="Gene3D" id="1.10.760.10">
    <property type="entry name" value="Cytochrome c-like domain"/>
    <property type="match status" value="1"/>
</dbReference>
<proteinExistence type="predicted"/>
<dbReference type="Proteomes" id="UP001379533">
    <property type="component" value="Chromosome"/>
</dbReference>
<dbReference type="InterPro" id="IPR036909">
    <property type="entry name" value="Cyt_c-like_dom_sf"/>
</dbReference>
<sequence>MNRALLGSSLLVACLSIACGGSNQPAATATTATSTGDGEAQAERGAKLYAEHCARCHGASGEGGRKAPPVVGKEALPLDPRPEQKYRKNQFHTALDVAQFVVKTMPPDKPGSVSETEYWDILAFDLKANGVPVAGKRIDAESAAGIVLH</sequence>
<evidence type="ECO:0000256" key="5">
    <source>
        <dbReference type="SAM" id="SignalP"/>
    </source>
</evidence>
<keyword evidence="5" id="KW-0732">Signal</keyword>
<feature type="signal peptide" evidence="5">
    <location>
        <begin position="1"/>
        <end position="18"/>
    </location>
</feature>
<dbReference type="PANTHER" id="PTHR35008">
    <property type="entry name" value="BLL4482 PROTEIN-RELATED"/>
    <property type="match status" value="1"/>
</dbReference>
<evidence type="ECO:0000256" key="3">
    <source>
        <dbReference type="ARBA" id="ARBA00023004"/>
    </source>
</evidence>
<feature type="domain" description="Cytochrome c" evidence="6">
    <location>
        <begin position="40"/>
        <end position="129"/>
    </location>
</feature>
<organism evidence="7 8">
    <name type="scientific">Pendulispora brunnea</name>
    <dbReference type="NCBI Taxonomy" id="2905690"/>
    <lineage>
        <taxon>Bacteria</taxon>
        <taxon>Pseudomonadati</taxon>
        <taxon>Myxococcota</taxon>
        <taxon>Myxococcia</taxon>
        <taxon>Myxococcales</taxon>
        <taxon>Sorangiineae</taxon>
        <taxon>Pendulisporaceae</taxon>
        <taxon>Pendulispora</taxon>
    </lineage>
</organism>
<dbReference type="PROSITE" id="PS51257">
    <property type="entry name" value="PROKAR_LIPOPROTEIN"/>
    <property type="match status" value="1"/>
</dbReference>
<accession>A0ABZ2KES0</accession>
<dbReference type="RefSeq" id="WP_394846423.1">
    <property type="nucleotide sequence ID" value="NZ_CP089982.1"/>
</dbReference>
<evidence type="ECO:0000259" key="6">
    <source>
        <dbReference type="PROSITE" id="PS51007"/>
    </source>
</evidence>
<dbReference type="InterPro" id="IPR009056">
    <property type="entry name" value="Cyt_c-like_dom"/>
</dbReference>
<keyword evidence="8" id="KW-1185">Reference proteome</keyword>
<evidence type="ECO:0000313" key="7">
    <source>
        <dbReference type="EMBL" id="WXA95813.1"/>
    </source>
</evidence>
<dbReference type="PROSITE" id="PS51007">
    <property type="entry name" value="CYTC"/>
    <property type="match status" value="1"/>
</dbReference>
<dbReference type="SUPFAM" id="SSF46626">
    <property type="entry name" value="Cytochrome c"/>
    <property type="match status" value="1"/>
</dbReference>
<dbReference type="Pfam" id="PF13442">
    <property type="entry name" value="Cytochrome_CBB3"/>
    <property type="match status" value="1"/>
</dbReference>
<dbReference type="InterPro" id="IPR051459">
    <property type="entry name" value="Cytochrome_c-type_DH"/>
</dbReference>
<dbReference type="EMBL" id="CP089982">
    <property type="protein sequence ID" value="WXA95813.1"/>
    <property type="molecule type" value="Genomic_DNA"/>
</dbReference>
<feature type="chain" id="PRO_5045349058" evidence="5">
    <location>
        <begin position="19"/>
        <end position="149"/>
    </location>
</feature>
<dbReference type="PANTHER" id="PTHR35008:SF8">
    <property type="entry name" value="ALCOHOL DEHYDROGENASE CYTOCHROME C SUBUNIT"/>
    <property type="match status" value="1"/>
</dbReference>
<name>A0ABZ2KES0_9BACT</name>
<evidence type="ECO:0000256" key="4">
    <source>
        <dbReference type="PROSITE-ProRule" id="PRU00433"/>
    </source>
</evidence>
<keyword evidence="1 4" id="KW-0349">Heme</keyword>